<evidence type="ECO:0000259" key="2">
    <source>
        <dbReference type="Pfam" id="PF03732"/>
    </source>
</evidence>
<dbReference type="PANTHER" id="PTHR33223:SF11">
    <property type="entry name" value="ELEMENT PROTEIN, PUTATIVE-RELATED"/>
    <property type="match status" value="1"/>
</dbReference>
<gene>
    <name evidence="5" type="ORF">Tci_020415</name>
</gene>
<sequence length="990" mass="112747">MNPLKTRTFETHQYNAGHIIGNQNGYNVVQNVRNQVGHNAVQNPSIQNVGNQNGLIVIPGIANPNGNGNLEATQAEGNSNGNNGIQLQAKEFNLMAAAGDIDKIEEVNANCILIANLHQASTSATQTNKASIYDSDGSAKIEWLQAQLGDLKGKSMDTQCALDTLDHSSHKLEDENVHFKLGIYHQRIKVVKNDKVIAPRMFKINPSKTSSKYKYVPINQASASVRTKPITLSQPHVITKKDINSDSNGLSSIGVDNTAKTRRPQPRSITKNAKVLHASKSSCIKNKEVKLEEHDRNLLLSKNQKRMSSECNNVKLAIWNDKSKVVCAMCKQFLITANYDVCVLNYVNDINSHDDNQSANVSKVAYQKTHKPKVKKSKKLGSNERLTLSKPRKPRTCLRNLKGVDLLKENRKTNLCTINLHEMASVSPICLMAHVTSTKSWLWHQRLSHLNFDTINDLAKNNLVTGLPKFKYHKEHLCPSYEQGKSKKASHPPKPVPNSKQRLHLLHMDLCGPIRVESINSRIRKIIETMNVTFDDILAMDFEQRSSKPGLQGMTSGQISFIDADHPSHVFKLKKALYGLKQAPRAWYDELSKFLPQNHFNKGTIDPTLFIRRFNDDILVTGHCSCYLFMCSIPGLANWEAPQGVNGLFNTIPIYCDLKSTIAISCNLVQHSRTKHITVCYYFIKEQVEKGTIKLYFVKTDYQLADIFTKALPVDTFNYLARRLDMEDDVDISTLIIKQYLALIRDDIIPGVVKLEIGNNVKFEISINFMRELRRKLFVGTDDEDAHEHVQRVLDIVDLFHFPGVIHDAVMLRVFPITLNGRALRWKKGLPAGVINTWDLLEKEFIWQYCPPFRTTKKLEEIRNFKQEINETLYHAWERYNDLLQRCLHHDLKSQQKVHIFYTGLDISTRRMLDSRGFITLMTPTQALISIQVMADHSPNWYDETTTKEKNNNNPDNVDVIQSFKEAHLTKEYPHKKRIRQLSRVSIRDP</sequence>
<name>A0A6L2KI81_TANCI</name>
<feature type="compositionally biased region" description="Basic residues" evidence="1">
    <location>
        <begin position="368"/>
        <end position="379"/>
    </location>
</feature>
<proteinExistence type="predicted"/>
<dbReference type="Pfam" id="PF07727">
    <property type="entry name" value="RVT_2"/>
    <property type="match status" value="1"/>
</dbReference>
<dbReference type="PANTHER" id="PTHR33223">
    <property type="entry name" value="CCHC-TYPE DOMAIN-CONTAINING PROTEIN"/>
    <property type="match status" value="1"/>
</dbReference>
<feature type="domain" description="GAG-pre-integrase" evidence="4">
    <location>
        <begin position="425"/>
        <end position="486"/>
    </location>
</feature>
<reference evidence="5" key="1">
    <citation type="journal article" date="2019" name="Sci. Rep.">
        <title>Draft genome of Tanacetum cinerariifolium, the natural source of mosquito coil.</title>
        <authorList>
            <person name="Yamashiro T."/>
            <person name="Shiraishi A."/>
            <person name="Satake H."/>
            <person name="Nakayama K."/>
        </authorList>
    </citation>
    <scope>NUCLEOTIDE SEQUENCE</scope>
</reference>
<protein>
    <submittedName>
        <fullName evidence="5">Ribonuclease H-like domain-containing protein</fullName>
    </submittedName>
</protein>
<dbReference type="Pfam" id="PF03732">
    <property type="entry name" value="Retrotrans_gag"/>
    <property type="match status" value="1"/>
</dbReference>
<dbReference type="InterPro" id="IPR025724">
    <property type="entry name" value="GAG-pre-integrase_dom"/>
</dbReference>
<feature type="region of interest" description="Disordered" evidence="1">
    <location>
        <begin position="249"/>
        <end position="269"/>
    </location>
</feature>
<evidence type="ECO:0000259" key="3">
    <source>
        <dbReference type="Pfam" id="PF07727"/>
    </source>
</evidence>
<feature type="region of interest" description="Disordered" evidence="1">
    <location>
        <begin position="364"/>
        <end position="386"/>
    </location>
</feature>
<dbReference type="Pfam" id="PF13976">
    <property type="entry name" value="gag_pre-integrs"/>
    <property type="match status" value="1"/>
</dbReference>
<comment type="caution">
    <text evidence="5">The sequence shown here is derived from an EMBL/GenBank/DDBJ whole genome shotgun (WGS) entry which is preliminary data.</text>
</comment>
<evidence type="ECO:0000313" key="5">
    <source>
        <dbReference type="EMBL" id="GEU48437.1"/>
    </source>
</evidence>
<dbReference type="CDD" id="cd09272">
    <property type="entry name" value="RNase_HI_RT_Ty1"/>
    <property type="match status" value="1"/>
</dbReference>
<evidence type="ECO:0000259" key="4">
    <source>
        <dbReference type="Pfam" id="PF13976"/>
    </source>
</evidence>
<dbReference type="InterPro" id="IPR005162">
    <property type="entry name" value="Retrotrans_gag_dom"/>
</dbReference>
<feature type="domain" description="Reverse transcriptase Ty1/copia-type" evidence="3">
    <location>
        <begin position="562"/>
        <end position="621"/>
    </location>
</feature>
<accession>A0A6L2KI81</accession>
<feature type="domain" description="Retrotransposon gag" evidence="2">
    <location>
        <begin position="814"/>
        <end position="906"/>
    </location>
</feature>
<dbReference type="EMBL" id="BKCJ010002421">
    <property type="protein sequence ID" value="GEU48437.1"/>
    <property type="molecule type" value="Genomic_DNA"/>
</dbReference>
<evidence type="ECO:0000256" key="1">
    <source>
        <dbReference type="SAM" id="MobiDB-lite"/>
    </source>
</evidence>
<dbReference type="InterPro" id="IPR013103">
    <property type="entry name" value="RVT_2"/>
</dbReference>
<dbReference type="AlphaFoldDB" id="A0A6L2KI81"/>
<organism evidence="5">
    <name type="scientific">Tanacetum cinerariifolium</name>
    <name type="common">Dalmatian daisy</name>
    <name type="synonym">Chrysanthemum cinerariifolium</name>
    <dbReference type="NCBI Taxonomy" id="118510"/>
    <lineage>
        <taxon>Eukaryota</taxon>
        <taxon>Viridiplantae</taxon>
        <taxon>Streptophyta</taxon>
        <taxon>Embryophyta</taxon>
        <taxon>Tracheophyta</taxon>
        <taxon>Spermatophyta</taxon>
        <taxon>Magnoliopsida</taxon>
        <taxon>eudicotyledons</taxon>
        <taxon>Gunneridae</taxon>
        <taxon>Pentapetalae</taxon>
        <taxon>asterids</taxon>
        <taxon>campanulids</taxon>
        <taxon>Asterales</taxon>
        <taxon>Asteraceae</taxon>
        <taxon>Asteroideae</taxon>
        <taxon>Anthemideae</taxon>
        <taxon>Anthemidinae</taxon>
        <taxon>Tanacetum</taxon>
    </lineage>
</organism>